<reference evidence="1 2" key="1">
    <citation type="submission" date="2019-10" db="EMBL/GenBank/DDBJ databases">
        <authorList>
            <person name="Palmer J.M."/>
        </authorList>
    </citation>
    <scope>NUCLEOTIDE SEQUENCE [LARGE SCALE GENOMIC DNA]</scope>
    <source>
        <strain evidence="1 2">TWF694</strain>
    </source>
</reference>
<evidence type="ECO:0008006" key="3">
    <source>
        <dbReference type="Google" id="ProtNLM"/>
    </source>
</evidence>
<protein>
    <recommendedName>
        <fullName evidence="3">Peptidase S8/S53 domain-containing protein</fullName>
    </recommendedName>
</protein>
<dbReference type="SUPFAM" id="SSF52743">
    <property type="entry name" value="Subtilisin-like"/>
    <property type="match status" value="1"/>
</dbReference>
<name>A0AAV9X7D6_9PEZI</name>
<gene>
    <name evidence="1" type="ORF">TWF694_011748</name>
</gene>
<sequence length="176" mass="19258">MEQAIKEASDKGILIFAAASNTGNIPRARVAFPASLYGRVMAMFACGVTAKVMPNTFNPVPTDDSSLNFAFLGEDVKAFPNKKLQSGTSYATFIGAGVAAALFDFYKQDDVLSEMKSVEKLNSITGISAVFKYMSVKEGRYRSVLPWHWLSGARSSPEDERKRIIHILFTALAFAE</sequence>
<comment type="caution">
    <text evidence="1">The sequence shown here is derived from an EMBL/GenBank/DDBJ whole genome shotgun (WGS) entry which is preliminary data.</text>
</comment>
<dbReference type="GO" id="GO:0004252">
    <property type="term" value="F:serine-type endopeptidase activity"/>
    <property type="evidence" value="ECO:0007669"/>
    <property type="project" value="InterPro"/>
</dbReference>
<evidence type="ECO:0000313" key="1">
    <source>
        <dbReference type="EMBL" id="KAK6537566.1"/>
    </source>
</evidence>
<evidence type="ECO:0000313" key="2">
    <source>
        <dbReference type="Proteomes" id="UP001365542"/>
    </source>
</evidence>
<dbReference type="InterPro" id="IPR036852">
    <property type="entry name" value="Peptidase_S8/S53_dom_sf"/>
</dbReference>
<keyword evidence="2" id="KW-1185">Reference proteome</keyword>
<dbReference type="AlphaFoldDB" id="A0AAV9X7D6"/>
<dbReference type="EMBL" id="JAVHJO010000009">
    <property type="protein sequence ID" value="KAK6537566.1"/>
    <property type="molecule type" value="Genomic_DNA"/>
</dbReference>
<dbReference type="Gene3D" id="3.40.50.200">
    <property type="entry name" value="Peptidase S8/S53 domain"/>
    <property type="match status" value="1"/>
</dbReference>
<dbReference type="Proteomes" id="UP001365542">
    <property type="component" value="Unassembled WGS sequence"/>
</dbReference>
<accession>A0AAV9X7D6</accession>
<dbReference type="GO" id="GO:0006508">
    <property type="term" value="P:proteolysis"/>
    <property type="evidence" value="ECO:0007669"/>
    <property type="project" value="InterPro"/>
</dbReference>
<proteinExistence type="predicted"/>
<organism evidence="1 2">
    <name type="scientific">Orbilia ellipsospora</name>
    <dbReference type="NCBI Taxonomy" id="2528407"/>
    <lineage>
        <taxon>Eukaryota</taxon>
        <taxon>Fungi</taxon>
        <taxon>Dikarya</taxon>
        <taxon>Ascomycota</taxon>
        <taxon>Pezizomycotina</taxon>
        <taxon>Orbiliomycetes</taxon>
        <taxon>Orbiliales</taxon>
        <taxon>Orbiliaceae</taxon>
        <taxon>Orbilia</taxon>
    </lineage>
</organism>